<organism evidence="2 3">
    <name type="scientific">Actinoplanes aureus</name>
    <dbReference type="NCBI Taxonomy" id="2792083"/>
    <lineage>
        <taxon>Bacteria</taxon>
        <taxon>Bacillati</taxon>
        <taxon>Actinomycetota</taxon>
        <taxon>Actinomycetes</taxon>
        <taxon>Micromonosporales</taxon>
        <taxon>Micromonosporaceae</taxon>
        <taxon>Actinoplanes</taxon>
    </lineage>
</organism>
<keyword evidence="3" id="KW-1185">Reference proteome</keyword>
<evidence type="ECO:0000256" key="1">
    <source>
        <dbReference type="SAM" id="Phobius"/>
    </source>
</evidence>
<sequence length="269" mass="30194">MGKWRWIGTAGGFVLLLLFGLQLVNGSVADTVATATFLFSDPFETWLADQAILLFWVGSMVILLLSVVIEMQIRAKANLKEEMTSALEAADIDKKAVMEEARAASETAAASKAAVEEALRTARAELEELGKAPATHDQRLFARFETEFPLDGAAIKYLTNWFNGERWEWRSLEEIAAFNANWQANLVFLDPEMQECLANLRTRTARFMGEIGVNTFKTNAYEESSVLDENRFPTHGEYQKRADELVQLGDDVVVAHRELLHLGHQKRLA</sequence>
<evidence type="ECO:0000313" key="3">
    <source>
        <dbReference type="Proteomes" id="UP000598146"/>
    </source>
</evidence>
<dbReference type="EMBL" id="JADQTO010000038">
    <property type="protein sequence ID" value="MBG0568446.1"/>
    <property type="molecule type" value="Genomic_DNA"/>
</dbReference>
<keyword evidence="1" id="KW-0472">Membrane</keyword>
<protein>
    <submittedName>
        <fullName evidence="2">Uncharacterized protein</fullName>
    </submittedName>
</protein>
<evidence type="ECO:0000313" key="2">
    <source>
        <dbReference type="EMBL" id="MBG0568446.1"/>
    </source>
</evidence>
<keyword evidence="1" id="KW-0812">Transmembrane</keyword>
<name>A0A931CJX4_9ACTN</name>
<dbReference type="Proteomes" id="UP000598146">
    <property type="component" value="Unassembled WGS sequence"/>
</dbReference>
<keyword evidence="1" id="KW-1133">Transmembrane helix</keyword>
<accession>A0A931CJX4</accession>
<feature type="transmembrane region" description="Helical" evidence="1">
    <location>
        <begin position="53"/>
        <end position="73"/>
    </location>
</feature>
<dbReference type="AlphaFoldDB" id="A0A931CJX4"/>
<reference evidence="2" key="1">
    <citation type="submission" date="2020-11" db="EMBL/GenBank/DDBJ databases">
        <title>Isolation and identification of active actinomycetes.</title>
        <authorList>
            <person name="Sun X."/>
        </authorList>
    </citation>
    <scope>NUCLEOTIDE SEQUENCE</scope>
    <source>
        <strain evidence="2">NEAU-A11</strain>
    </source>
</reference>
<gene>
    <name evidence="2" type="ORF">I4J89_44185</name>
</gene>
<proteinExistence type="predicted"/>
<dbReference type="RefSeq" id="WP_196420217.1">
    <property type="nucleotide sequence ID" value="NZ_JADQTO010000038.1"/>
</dbReference>
<comment type="caution">
    <text evidence="2">The sequence shown here is derived from an EMBL/GenBank/DDBJ whole genome shotgun (WGS) entry which is preliminary data.</text>
</comment>